<dbReference type="OrthoDB" id="5122186at2"/>
<sequence length="115" mass="12432">MREGLGALASKVSAAINRLGLTNEEVGDIVDASPRSVARWVAGDVVPQRQNKERLLELAYVAEAVTEVLPADHANVWMFSPNRLLGHSKPADLIRAGRYTDVLDLIDAMAEGVLV</sequence>
<dbReference type="AlphaFoldDB" id="A0A1X0BZJ7"/>
<reference evidence="2 3" key="1">
    <citation type="journal article" date="2019" name="Emerg. Microbes Infect.">
        <title>Comprehensive subspecies identification of 175 nontuberculous mycobacteria species based on 7547 genomic profiles.</title>
        <authorList>
            <person name="Matsumoto Y."/>
            <person name="Kinjo T."/>
            <person name="Motooka D."/>
            <person name="Nabeya D."/>
            <person name="Jung N."/>
            <person name="Uechi K."/>
            <person name="Horii T."/>
            <person name="Iida T."/>
            <person name="Fujita J."/>
            <person name="Nakamura S."/>
        </authorList>
    </citation>
    <scope>NUCLEOTIDE SEQUENCE [LARGE SCALE GENOMIC DNA]</scope>
    <source>
        <strain evidence="2 3">JCM 18439</strain>
    </source>
</reference>
<evidence type="ECO:0000313" key="2">
    <source>
        <dbReference type="EMBL" id="BBY42044.1"/>
    </source>
</evidence>
<dbReference type="Proteomes" id="UP000466431">
    <property type="component" value="Chromosome"/>
</dbReference>
<dbReference type="EMBL" id="AP022591">
    <property type="protein sequence ID" value="BBY42044.1"/>
    <property type="molecule type" value="Genomic_DNA"/>
</dbReference>
<keyword evidence="3" id="KW-1185">Reference proteome</keyword>
<proteinExistence type="predicted"/>
<evidence type="ECO:0000313" key="3">
    <source>
        <dbReference type="Proteomes" id="UP000466431"/>
    </source>
</evidence>
<name>A0A1X0BZJ7_MYCCF</name>
<protein>
    <recommendedName>
        <fullName evidence="1">Antitoxin Xre/MbcA/ParS-like toxin-binding domain-containing protein</fullName>
    </recommendedName>
</protein>
<feature type="domain" description="Antitoxin Xre/MbcA/ParS-like toxin-binding" evidence="1">
    <location>
        <begin position="68"/>
        <end position="112"/>
    </location>
</feature>
<dbReference type="STRING" id="1249101.BST21_06155"/>
<evidence type="ECO:0000259" key="1">
    <source>
        <dbReference type="Pfam" id="PF09722"/>
    </source>
</evidence>
<dbReference type="Pfam" id="PF09722">
    <property type="entry name" value="Xre_MbcA_ParS_C"/>
    <property type="match status" value="1"/>
</dbReference>
<gene>
    <name evidence="2" type="ORF">MCEL_03390</name>
</gene>
<organism evidence="2 3">
    <name type="scientific">Mycolicibacterium celeriflavum</name>
    <name type="common">Mycobacterium celeriflavum</name>
    <dbReference type="NCBI Taxonomy" id="1249101"/>
    <lineage>
        <taxon>Bacteria</taxon>
        <taxon>Bacillati</taxon>
        <taxon>Actinomycetota</taxon>
        <taxon>Actinomycetes</taxon>
        <taxon>Mycobacteriales</taxon>
        <taxon>Mycobacteriaceae</taxon>
        <taxon>Mycolicibacterium</taxon>
    </lineage>
</organism>
<dbReference type="RefSeq" id="WP_083000805.1">
    <property type="nucleotide sequence ID" value="NZ_AP022591.1"/>
</dbReference>
<dbReference type="InterPro" id="IPR024467">
    <property type="entry name" value="Xre/MbcA/ParS-like_toxin-bd"/>
</dbReference>
<accession>A0A1X0BZJ7</accession>
<dbReference type="KEGG" id="mcee:MCEL_03390"/>